<dbReference type="InterPro" id="IPR016187">
    <property type="entry name" value="CTDL_fold"/>
</dbReference>
<feature type="signal peptide" evidence="1">
    <location>
        <begin position="1"/>
        <end position="23"/>
    </location>
</feature>
<dbReference type="PANTHER" id="PTHR22803">
    <property type="entry name" value="MANNOSE, PHOSPHOLIPASE, LECTIN RECEPTOR RELATED"/>
    <property type="match status" value="1"/>
</dbReference>
<dbReference type="Gene3D" id="3.10.100.10">
    <property type="entry name" value="Mannose-Binding Protein A, subunit A"/>
    <property type="match status" value="1"/>
</dbReference>
<dbReference type="PROSITE" id="PS50041">
    <property type="entry name" value="C_TYPE_LECTIN_2"/>
    <property type="match status" value="1"/>
</dbReference>
<comment type="caution">
    <text evidence="3">The sequence shown here is derived from an EMBL/GenBank/DDBJ whole genome shotgun (WGS) entry which is preliminary data.</text>
</comment>
<dbReference type="CDD" id="cd00037">
    <property type="entry name" value="CLECT"/>
    <property type="match status" value="1"/>
</dbReference>
<reference evidence="3" key="2">
    <citation type="submission" date="2020-11" db="EMBL/GenBank/DDBJ databases">
        <authorList>
            <person name="McCartney M.A."/>
            <person name="Auch B."/>
            <person name="Kono T."/>
            <person name="Mallez S."/>
            <person name="Becker A."/>
            <person name="Gohl D.M."/>
            <person name="Silverstein K.A.T."/>
            <person name="Koren S."/>
            <person name="Bechman K.B."/>
            <person name="Herman A."/>
            <person name="Abrahante J.E."/>
            <person name="Garbe J."/>
        </authorList>
    </citation>
    <scope>NUCLEOTIDE SEQUENCE</scope>
    <source>
        <strain evidence="3">Duluth1</strain>
        <tissue evidence="3">Whole animal</tissue>
    </source>
</reference>
<dbReference type="InterPro" id="IPR016186">
    <property type="entry name" value="C-type_lectin-like/link_sf"/>
</dbReference>
<feature type="domain" description="C-type lectin" evidence="2">
    <location>
        <begin position="38"/>
        <end position="153"/>
    </location>
</feature>
<evidence type="ECO:0000256" key="1">
    <source>
        <dbReference type="SAM" id="SignalP"/>
    </source>
</evidence>
<dbReference type="SMART" id="SM00034">
    <property type="entry name" value="CLECT"/>
    <property type="match status" value="1"/>
</dbReference>
<proteinExistence type="predicted"/>
<keyword evidence="4" id="KW-1185">Reference proteome</keyword>
<dbReference type="InterPro" id="IPR001304">
    <property type="entry name" value="C-type_lectin-like"/>
</dbReference>
<organism evidence="3 4">
    <name type="scientific">Dreissena polymorpha</name>
    <name type="common">Zebra mussel</name>
    <name type="synonym">Mytilus polymorpha</name>
    <dbReference type="NCBI Taxonomy" id="45954"/>
    <lineage>
        <taxon>Eukaryota</taxon>
        <taxon>Metazoa</taxon>
        <taxon>Spiralia</taxon>
        <taxon>Lophotrochozoa</taxon>
        <taxon>Mollusca</taxon>
        <taxon>Bivalvia</taxon>
        <taxon>Autobranchia</taxon>
        <taxon>Heteroconchia</taxon>
        <taxon>Euheterodonta</taxon>
        <taxon>Imparidentia</taxon>
        <taxon>Neoheterodontei</taxon>
        <taxon>Myida</taxon>
        <taxon>Dreissenoidea</taxon>
        <taxon>Dreissenidae</taxon>
        <taxon>Dreissena</taxon>
    </lineage>
</organism>
<accession>A0A9D4IMM0</accession>
<dbReference type="Pfam" id="PF00059">
    <property type="entry name" value="Lectin_C"/>
    <property type="match status" value="1"/>
</dbReference>
<name>A0A9D4IMM0_DREPO</name>
<sequence length="187" mass="20869">MELNRTLIVVVVSLALCFMEALSDCPNIEDKERNSIVIGSMCYHYVDSTTTRVTYDEAQADCKTRSSNLMTIADNSTQTTLVTKLTDLSDYHTILLGLKKYENAWRWITGKPLTYVNWNPKSNTSGDCAAMRLDKGGLWEPVGCGKTDWYTVYVCEYTPSGSSSGHLTTFSILMHVAISLLITLSRV</sequence>
<feature type="chain" id="PRO_5039052142" description="C-type lectin domain-containing protein" evidence="1">
    <location>
        <begin position="24"/>
        <end position="187"/>
    </location>
</feature>
<reference evidence="3" key="1">
    <citation type="journal article" date="2019" name="bioRxiv">
        <title>The Genome of the Zebra Mussel, Dreissena polymorpha: A Resource for Invasive Species Research.</title>
        <authorList>
            <person name="McCartney M.A."/>
            <person name="Auch B."/>
            <person name="Kono T."/>
            <person name="Mallez S."/>
            <person name="Zhang Y."/>
            <person name="Obille A."/>
            <person name="Becker A."/>
            <person name="Abrahante J.E."/>
            <person name="Garbe J."/>
            <person name="Badalamenti J.P."/>
            <person name="Herman A."/>
            <person name="Mangelson H."/>
            <person name="Liachko I."/>
            <person name="Sullivan S."/>
            <person name="Sone E.D."/>
            <person name="Koren S."/>
            <person name="Silverstein K.A.T."/>
            <person name="Beckman K.B."/>
            <person name="Gohl D.M."/>
        </authorList>
    </citation>
    <scope>NUCLEOTIDE SEQUENCE</scope>
    <source>
        <strain evidence="3">Duluth1</strain>
        <tissue evidence="3">Whole animal</tissue>
    </source>
</reference>
<dbReference type="AlphaFoldDB" id="A0A9D4IMM0"/>
<dbReference type="SUPFAM" id="SSF56436">
    <property type="entry name" value="C-type lectin-like"/>
    <property type="match status" value="1"/>
</dbReference>
<dbReference type="InterPro" id="IPR050111">
    <property type="entry name" value="C-type_lectin/snaclec_domain"/>
</dbReference>
<evidence type="ECO:0000313" key="3">
    <source>
        <dbReference type="EMBL" id="KAH3781311.1"/>
    </source>
</evidence>
<protein>
    <recommendedName>
        <fullName evidence="2">C-type lectin domain-containing protein</fullName>
    </recommendedName>
</protein>
<evidence type="ECO:0000259" key="2">
    <source>
        <dbReference type="PROSITE" id="PS50041"/>
    </source>
</evidence>
<gene>
    <name evidence="3" type="ORF">DPMN_159138</name>
</gene>
<dbReference type="Proteomes" id="UP000828390">
    <property type="component" value="Unassembled WGS sequence"/>
</dbReference>
<evidence type="ECO:0000313" key="4">
    <source>
        <dbReference type="Proteomes" id="UP000828390"/>
    </source>
</evidence>
<dbReference type="EMBL" id="JAIWYP010000008">
    <property type="protein sequence ID" value="KAH3781311.1"/>
    <property type="molecule type" value="Genomic_DNA"/>
</dbReference>
<keyword evidence="1" id="KW-0732">Signal</keyword>